<evidence type="ECO:0000256" key="7">
    <source>
        <dbReference type="ARBA" id="ARBA00023012"/>
    </source>
</evidence>
<dbReference type="Proteomes" id="UP000239576">
    <property type="component" value="Unassembled WGS sequence"/>
</dbReference>
<dbReference type="InterPro" id="IPR013655">
    <property type="entry name" value="PAS_fold_3"/>
</dbReference>
<dbReference type="SMART" id="SM00387">
    <property type="entry name" value="HATPase_c"/>
    <property type="match status" value="1"/>
</dbReference>
<dbReference type="CDD" id="cd00082">
    <property type="entry name" value="HisKA"/>
    <property type="match status" value="1"/>
</dbReference>
<dbReference type="InterPro" id="IPR029016">
    <property type="entry name" value="GAF-like_dom_sf"/>
</dbReference>
<dbReference type="PROSITE" id="PS50112">
    <property type="entry name" value="PAS"/>
    <property type="match status" value="4"/>
</dbReference>
<dbReference type="PROSITE" id="PS50109">
    <property type="entry name" value="HIS_KIN"/>
    <property type="match status" value="1"/>
</dbReference>
<dbReference type="GO" id="GO:0000155">
    <property type="term" value="F:phosphorelay sensor kinase activity"/>
    <property type="evidence" value="ECO:0007669"/>
    <property type="project" value="InterPro"/>
</dbReference>
<dbReference type="Gene3D" id="2.10.70.100">
    <property type="match status" value="1"/>
</dbReference>
<dbReference type="Gene3D" id="3.30.450.40">
    <property type="match status" value="2"/>
</dbReference>
<dbReference type="Pfam" id="PF01590">
    <property type="entry name" value="GAF"/>
    <property type="match status" value="2"/>
</dbReference>
<dbReference type="InterPro" id="IPR052162">
    <property type="entry name" value="Sensor_kinase/Photoreceptor"/>
</dbReference>
<name>A0A2T1DX10_9CYAN</name>
<evidence type="ECO:0000313" key="13">
    <source>
        <dbReference type="EMBL" id="PSB25053.1"/>
    </source>
</evidence>
<protein>
    <recommendedName>
        <fullName evidence="3">histidine kinase</fullName>
        <ecNumber evidence="3">2.7.13.3</ecNumber>
    </recommendedName>
</protein>
<feature type="domain" description="PAS" evidence="11">
    <location>
        <begin position="228"/>
        <end position="298"/>
    </location>
</feature>
<feature type="domain" description="PAC" evidence="12">
    <location>
        <begin position="413"/>
        <end position="465"/>
    </location>
</feature>
<keyword evidence="14" id="KW-1185">Reference proteome</keyword>
<comment type="caution">
    <text evidence="13">The sequence shown here is derived from an EMBL/GenBank/DDBJ whole genome shotgun (WGS) entry which is preliminary data.</text>
</comment>
<dbReference type="EMBL" id="PVWK01000133">
    <property type="protein sequence ID" value="PSB25053.1"/>
    <property type="molecule type" value="Genomic_DNA"/>
</dbReference>
<dbReference type="SUPFAM" id="SSF55785">
    <property type="entry name" value="PYP-like sensor domain (PAS domain)"/>
    <property type="match status" value="4"/>
</dbReference>
<organism evidence="13 14">
    <name type="scientific">Stenomitos frigidus ULC18</name>
    <dbReference type="NCBI Taxonomy" id="2107698"/>
    <lineage>
        <taxon>Bacteria</taxon>
        <taxon>Bacillati</taxon>
        <taxon>Cyanobacteriota</taxon>
        <taxon>Cyanophyceae</taxon>
        <taxon>Leptolyngbyales</taxon>
        <taxon>Leptolyngbyaceae</taxon>
        <taxon>Stenomitos</taxon>
    </lineage>
</organism>
<evidence type="ECO:0000259" key="10">
    <source>
        <dbReference type="PROSITE" id="PS50109"/>
    </source>
</evidence>
<evidence type="ECO:0000256" key="3">
    <source>
        <dbReference type="ARBA" id="ARBA00012438"/>
    </source>
</evidence>
<sequence>MKPEHLESLRECCESDIAFERMQQILLAAEVEQQHLELKTLCQSLLANPVHSIAASAKRSHSLKSLEALVMERAADLLNTSGRWRQENVERRRAEKALQESEQRFRSLIENATDIIVVLDRKGVFRYCSPSAVKVLGYTTQDVVGCSTAEFVHPNDIPIIVTVLEQAIEHPRVSQPAIEYRVRNRNGSWCFFEAVATSLLDVPTINGVVINCHDITERKRAEEALLIANRQTVTLLESITEAFMSLDQQWRLTYVNQQAAQLCQRSREELLGQCLWDVFPDIVGSVFDREYHRALEHQVPVTFEEFHPSLNAWFDVRLFPCADGMSLFFLDVTERKQAQAELLEMSTALGNAVEGIARLDINGHYIALNRAYAASLGYQQEEMIGMAWQQTVHSNDMGVVNAAYQQMMIEGKAEAESMGVRKDGSTFYREMVMVAAYDWHDRLIGHHCFTKDITERKQAEAALVESQERLKLTLETTQMGIWDYECNTGIVKWSDSCAHLFGFDPGAFDSTTSAFLACVHPDDRAAVRQDVIQQTQQATNYSKEFRIVRADGSIRWIAERSHTFHDEAGKAVRVLGISMDTTDRKRFEEALSQQAERERLMSTIAQRIRNSLDLEETLNTTVSEVRQFLKADRVVLFSVEPNDTGLVTAESVDSAWLPMMHLRMEETYFQQSHLGYHRESNLVIANVQAIDPLSSFRRFLDRWQVKAVLAVPILHGNTIWGVLVVHQCAAERQWETFEMGLLEQLGTQVAIAIQQSELYRQVQQLNTALEAQVHDRTAQLQQALRFEATLKRITDSVRDSLDEGRILHTAVQELASGLEIMGCDAALYDLERRTSTVCYEHIRSDLPTANGITVQMEDLSEIYDWLLQEQCFQFCRTHSSPPRLLSQQHAILACPMVDDQGVMGDLWLFRPAGDAFTSQEIRLVQQVANQCAIAIRQARLYQAAQAQVAALEELNQLKDDFLSTVSHELRTPMSNMKMAIHMLKTVSTTDRQARYLNILQSECSREIELINDLLDLQRLEASAYPVSLETVDLQACLNAIIEPFYSRTSDREQRLTVHLPTHLPVITTDKATLQRVLAELLNNACKYTSPGNAVTLTVHCDEPLDAALDAAPLITFTIGNQAEIPTTELPHIFEKFYRVPNADPWKQGGTGLGLALVQRLIMQLEGAILVESSNGWTHFSIQLPLIKCSLPAANLAVLGR</sequence>
<dbReference type="SUPFAM" id="SSF47384">
    <property type="entry name" value="Homodimeric domain of signal transducing histidine kinase"/>
    <property type="match status" value="1"/>
</dbReference>
<dbReference type="OrthoDB" id="436952at2"/>
<dbReference type="EC" id="2.7.13.3" evidence="3"/>
<keyword evidence="6" id="KW-0418">Kinase</keyword>
<dbReference type="InterPro" id="IPR036097">
    <property type="entry name" value="HisK_dim/P_sf"/>
</dbReference>
<dbReference type="Pfam" id="PF00512">
    <property type="entry name" value="HisKA"/>
    <property type="match status" value="1"/>
</dbReference>
<dbReference type="SMART" id="SM00065">
    <property type="entry name" value="GAF"/>
    <property type="match status" value="2"/>
</dbReference>
<comment type="catalytic activity">
    <reaction evidence="1">
        <text>ATP + protein L-histidine = ADP + protein N-phospho-L-histidine.</text>
        <dbReference type="EC" id="2.7.13.3"/>
    </reaction>
</comment>
<dbReference type="Gene3D" id="3.30.565.10">
    <property type="entry name" value="Histidine kinase-like ATPase, C-terminal domain"/>
    <property type="match status" value="1"/>
</dbReference>
<evidence type="ECO:0000256" key="2">
    <source>
        <dbReference type="ARBA" id="ARBA00006402"/>
    </source>
</evidence>
<dbReference type="PROSITE" id="PS50046">
    <property type="entry name" value="PHYTOCHROME_2"/>
    <property type="match status" value="1"/>
</dbReference>
<dbReference type="Pfam" id="PF02518">
    <property type="entry name" value="HATPase_c"/>
    <property type="match status" value="1"/>
</dbReference>
<feature type="domain" description="Phytochrome chromophore attachment site" evidence="9">
    <location>
        <begin position="613"/>
        <end position="748"/>
    </location>
</feature>
<keyword evidence="4" id="KW-0597">Phosphoprotein</keyword>
<dbReference type="InterPro" id="IPR003661">
    <property type="entry name" value="HisK_dim/P_dom"/>
</dbReference>
<dbReference type="AlphaFoldDB" id="A0A2T1DX10"/>
<dbReference type="SMART" id="SM00388">
    <property type="entry name" value="HisKA"/>
    <property type="match status" value="1"/>
</dbReference>
<comment type="similarity">
    <text evidence="2">In the N-terminal section; belongs to the phytochrome family.</text>
</comment>
<evidence type="ECO:0000259" key="9">
    <source>
        <dbReference type="PROSITE" id="PS50046"/>
    </source>
</evidence>
<keyword evidence="7" id="KW-0902">Two-component regulatory system</keyword>
<feature type="domain" description="Histidine kinase" evidence="10">
    <location>
        <begin position="964"/>
        <end position="1187"/>
    </location>
</feature>
<evidence type="ECO:0000259" key="11">
    <source>
        <dbReference type="PROSITE" id="PS50112"/>
    </source>
</evidence>
<dbReference type="InterPro" id="IPR004358">
    <property type="entry name" value="Sig_transdc_His_kin-like_C"/>
</dbReference>
<dbReference type="SUPFAM" id="SSF55781">
    <property type="entry name" value="GAF domain-like"/>
    <property type="match status" value="2"/>
</dbReference>
<evidence type="ECO:0000256" key="6">
    <source>
        <dbReference type="ARBA" id="ARBA00022777"/>
    </source>
</evidence>
<evidence type="ECO:0000313" key="14">
    <source>
        <dbReference type="Proteomes" id="UP000239576"/>
    </source>
</evidence>
<dbReference type="Gene3D" id="3.30.450.20">
    <property type="entry name" value="PAS domain"/>
    <property type="match status" value="4"/>
</dbReference>
<dbReference type="InterPro" id="IPR035965">
    <property type="entry name" value="PAS-like_dom_sf"/>
</dbReference>
<dbReference type="InterPro" id="IPR016132">
    <property type="entry name" value="Phyto_chromo_attachment"/>
</dbReference>
<dbReference type="Pfam" id="PF08447">
    <property type="entry name" value="PAS_3"/>
    <property type="match status" value="1"/>
</dbReference>
<dbReference type="PANTHER" id="PTHR43304">
    <property type="entry name" value="PHYTOCHROME-LIKE PROTEIN CPH1"/>
    <property type="match status" value="1"/>
</dbReference>
<dbReference type="PROSITE" id="PS50113">
    <property type="entry name" value="PAC"/>
    <property type="match status" value="3"/>
</dbReference>
<dbReference type="RefSeq" id="WP_106259408.1">
    <property type="nucleotide sequence ID" value="NZ_CAWNSW010000031.1"/>
</dbReference>
<feature type="domain" description="PAC" evidence="12">
    <location>
        <begin position="541"/>
        <end position="593"/>
    </location>
</feature>
<dbReference type="CDD" id="cd00130">
    <property type="entry name" value="PAS"/>
    <property type="match status" value="4"/>
</dbReference>
<proteinExistence type="inferred from homology"/>
<dbReference type="InterPro" id="IPR001610">
    <property type="entry name" value="PAC"/>
</dbReference>
<dbReference type="SMART" id="SM00091">
    <property type="entry name" value="PAS"/>
    <property type="match status" value="4"/>
</dbReference>
<evidence type="ECO:0000256" key="4">
    <source>
        <dbReference type="ARBA" id="ARBA00022553"/>
    </source>
</evidence>
<dbReference type="InterPro" id="IPR036890">
    <property type="entry name" value="HATPase_C_sf"/>
</dbReference>
<feature type="domain" description="PAS" evidence="11">
    <location>
        <begin position="101"/>
        <end position="171"/>
    </location>
</feature>
<dbReference type="PANTHER" id="PTHR43304:SF1">
    <property type="entry name" value="PAC DOMAIN-CONTAINING PROTEIN"/>
    <property type="match status" value="1"/>
</dbReference>
<evidence type="ECO:0000259" key="12">
    <source>
        <dbReference type="PROSITE" id="PS50113"/>
    </source>
</evidence>
<feature type="domain" description="PAS" evidence="11">
    <location>
        <begin position="466"/>
        <end position="539"/>
    </location>
</feature>
<evidence type="ECO:0000256" key="1">
    <source>
        <dbReference type="ARBA" id="ARBA00000085"/>
    </source>
</evidence>
<dbReference type="InterPro" id="IPR005467">
    <property type="entry name" value="His_kinase_dom"/>
</dbReference>
<dbReference type="SMART" id="SM00086">
    <property type="entry name" value="PAC"/>
    <property type="match status" value="3"/>
</dbReference>
<reference evidence="13 14" key="2">
    <citation type="submission" date="2018-03" db="EMBL/GenBank/DDBJ databases">
        <title>The ancient ancestry and fast evolution of plastids.</title>
        <authorList>
            <person name="Moore K.R."/>
            <person name="Magnabosco C."/>
            <person name="Momper L."/>
            <person name="Gold D.A."/>
            <person name="Bosak T."/>
            <person name="Fournier G.P."/>
        </authorList>
    </citation>
    <scope>NUCLEOTIDE SEQUENCE [LARGE SCALE GENOMIC DNA]</scope>
    <source>
        <strain evidence="13 14">ULC18</strain>
    </source>
</reference>
<evidence type="ECO:0000256" key="8">
    <source>
        <dbReference type="SAM" id="Coils"/>
    </source>
</evidence>
<reference evidence="14" key="1">
    <citation type="submission" date="2018-02" db="EMBL/GenBank/DDBJ databases">
        <authorList>
            <person name="Moore K."/>
            <person name="Momper L."/>
        </authorList>
    </citation>
    <scope>NUCLEOTIDE SEQUENCE [LARGE SCALE GENOMIC DNA]</scope>
    <source>
        <strain evidence="14">ULC18</strain>
    </source>
</reference>
<dbReference type="InterPro" id="IPR000014">
    <property type="entry name" value="PAS"/>
</dbReference>
<feature type="domain" description="PAC" evidence="12">
    <location>
        <begin position="176"/>
        <end position="227"/>
    </location>
</feature>
<dbReference type="InterPro" id="IPR013656">
    <property type="entry name" value="PAS_4"/>
</dbReference>
<feature type="domain" description="PAS" evidence="11">
    <location>
        <begin position="341"/>
        <end position="411"/>
    </location>
</feature>
<evidence type="ECO:0000256" key="5">
    <source>
        <dbReference type="ARBA" id="ARBA00022679"/>
    </source>
</evidence>
<keyword evidence="5" id="KW-0808">Transferase</keyword>
<dbReference type="PRINTS" id="PR00344">
    <property type="entry name" value="BCTRLSENSOR"/>
</dbReference>
<feature type="coiled-coil region" evidence="8">
    <location>
        <begin position="84"/>
        <end position="111"/>
    </location>
</feature>
<dbReference type="InterPro" id="IPR000700">
    <property type="entry name" value="PAS-assoc_C"/>
</dbReference>
<gene>
    <name evidence="13" type="ORF">C7B82_24585</name>
</gene>
<keyword evidence="8" id="KW-0175">Coiled coil</keyword>
<dbReference type="Pfam" id="PF08448">
    <property type="entry name" value="PAS_4"/>
    <property type="match status" value="3"/>
</dbReference>
<dbReference type="NCBIfam" id="TIGR00229">
    <property type="entry name" value="sensory_box"/>
    <property type="match status" value="4"/>
</dbReference>
<dbReference type="Gene3D" id="1.10.287.130">
    <property type="match status" value="1"/>
</dbReference>
<dbReference type="SUPFAM" id="SSF55874">
    <property type="entry name" value="ATPase domain of HSP90 chaperone/DNA topoisomerase II/histidine kinase"/>
    <property type="match status" value="1"/>
</dbReference>
<dbReference type="InterPro" id="IPR003018">
    <property type="entry name" value="GAF"/>
</dbReference>
<accession>A0A2T1DX10</accession>
<dbReference type="CDD" id="cd00075">
    <property type="entry name" value="HATPase"/>
    <property type="match status" value="1"/>
</dbReference>
<dbReference type="InterPro" id="IPR003594">
    <property type="entry name" value="HATPase_dom"/>
</dbReference>